<dbReference type="RefSeq" id="XP_046013706.1">
    <property type="nucleotide sequence ID" value="XM_046147728.1"/>
</dbReference>
<dbReference type="InterPro" id="IPR025676">
    <property type="entry name" value="Clr5_dom"/>
</dbReference>
<organism evidence="3 4">
    <name type="scientific">Microdochium trichocladiopsis</name>
    <dbReference type="NCBI Taxonomy" id="1682393"/>
    <lineage>
        <taxon>Eukaryota</taxon>
        <taxon>Fungi</taxon>
        <taxon>Dikarya</taxon>
        <taxon>Ascomycota</taxon>
        <taxon>Pezizomycotina</taxon>
        <taxon>Sordariomycetes</taxon>
        <taxon>Xylariomycetidae</taxon>
        <taxon>Xylariales</taxon>
        <taxon>Microdochiaceae</taxon>
        <taxon>Microdochium</taxon>
    </lineage>
</organism>
<evidence type="ECO:0000313" key="4">
    <source>
        <dbReference type="Proteomes" id="UP000756346"/>
    </source>
</evidence>
<keyword evidence="4" id="KW-1185">Reference proteome</keyword>
<evidence type="ECO:0000259" key="2">
    <source>
        <dbReference type="Pfam" id="PF14420"/>
    </source>
</evidence>
<comment type="caution">
    <text evidence="3">The sequence shown here is derived from an EMBL/GenBank/DDBJ whole genome shotgun (WGS) entry which is preliminary data.</text>
</comment>
<evidence type="ECO:0000256" key="1">
    <source>
        <dbReference type="SAM" id="MobiDB-lite"/>
    </source>
</evidence>
<evidence type="ECO:0000313" key="3">
    <source>
        <dbReference type="EMBL" id="KAH7032874.1"/>
    </source>
</evidence>
<dbReference type="AlphaFoldDB" id="A0A9P9BP85"/>
<proteinExistence type="predicted"/>
<dbReference type="GeneID" id="70177274"/>
<dbReference type="OrthoDB" id="5308957at2759"/>
<name>A0A9P9BP85_9PEZI</name>
<dbReference type="Proteomes" id="UP000756346">
    <property type="component" value="Unassembled WGS sequence"/>
</dbReference>
<feature type="domain" description="Clr5" evidence="2">
    <location>
        <begin position="123"/>
        <end position="159"/>
    </location>
</feature>
<reference evidence="3" key="1">
    <citation type="journal article" date="2021" name="Nat. Commun.">
        <title>Genetic determinants of endophytism in the Arabidopsis root mycobiome.</title>
        <authorList>
            <person name="Mesny F."/>
            <person name="Miyauchi S."/>
            <person name="Thiergart T."/>
            <person name="Pickel B."/>
            <person name="Atanasova L."/>
            <person name="Karlsson M."/>
            <person name="Huettel B."/>
            <person name="Barry K.W."/>
            <person name="Haridas S."/>
            <person name="Chen C."/>
            <person name="Bauer D."/>
            <person name="Andreopoulos W."/>
            <person name="Pangilinan J."/>
            <person name="LaButti K."/>
            <person name="Riley R."/>
            <person name="Lipzen A."/>
            <person name="Clum A."/>
            <person name="Drula E."/>
            <person name="Henrissat B."/>
            <person name="Kohler A."/>
            <person name="Grigoriev I.V."/>
            <person name="Martin F.M."/>
            <person name="Hacquard S."/>
        </authorList>
    </citation>
    <scope>NUCLEOTIDE SEQUENCE</scope>
    <source>
        <strain evidence="3">MPI-CAGE-CH-0230</strain>
    </source>
</reference>
<dbReference type="EMBL" id="JAGTJQ010000004">
    <property type="protein sequence ID" value="KAH7032874.1"/>
    <property type="molecule type" value="Genomic_DNA"/>
</dbReference>
<feature type="compositionally biased region" description="Polar residues" evidence="1">
    <location>
        <begin position="71"/>
        <end position="80"/>
    </location>
</feature>
<feature type="region of interest" description="Disordered" evidence="1">
    <location>
        <begin position="1"/>
        <end position="42"/>
    </location>
</feature>
<dbReference type="Pfam" id="PF14420">
    <property type="entry name" value="Clr5"/>
    <property type="match status" value="1"/>
</dbReference>
<sequence>MADCPAPGAVRPQVTGPMNVQSRPTHGGPTPSPDYRQAKVEPLENQTLLCDIAYFNPEQCPKTTFSHEYHQQPSPDSTAPRSRGSTQPSASPSGTAPAPKPLTFKEFVSPAAARKSKHERHSRQEWDSRKDVIHKLYIEEGRPLRDVMKIMESRGFKAT</sequence>
<gene>
    <name evidence="3" type="ORF">B0I36DRAFT_101660</name>
</gene>
<protein>
    <recommendedName>
        <fullName evidence="2">Clr5 domain-containing protein</fullName>
    </recommendedName>
</protein>
<feature type="compositionally biased region" description="Low complexity" evidence="1">
    <location>
        <begin position="84"/>
        <end position="97"/>
    </location>
</feature>
<feature type="region of interest" description="Disordered" evidence="1">
    <location>
        <begin position="63"/>
        <end position="129"/>
    </location>
</feature>
<accession>A0A9P9BP85</accession>